<dbReference type="HAMAP" id="MF_00097">
    <property type="entry name" value="TMP_synthase"/>
    <property type="match status" value="1"/>
</dbReference>
<evidence type="ECO:0000256" key="12">
    <source>
        <dbReference type="ARBA" id="ARBA00022977"/>
    </source>
</evidence>
<dbReference type="InterPro" id="IPR022998">
    <property type="entry name" value="ThiamineP_synth_TenI"/>
</dbReference>
<sequence length="524" mass="54716">MTLKKVDYALYLVTDSTPAILGDKGIVKVVEAALEGGVTILQYRDKVSDTGALISTGKRLHAVTQKHGVPLLINDRIDVALAVGCEGVHIGQDDVDLPTARRVLGPDAIIGVTASSIDEALTACKDGANYLGIGTMFATPTKTNTKDIIGTAGTKQILAAMSQNDWSRTVSTVSIGGINSTTIQRVLYQSAHPTKPLDGVAIVSAIMASADPRSAASSLLSLIRSPPPFAITNPNKATTTATLLAQIPSIISAVSQKTPLSHNMTNLVVQNFSANVALAIGGSPIMANYGAEAGDLSHLGGSLVINMGTVTPDGLANYCQALKAYNLAGGPVVFDPVGAGATAVRRDAVRVLLAAGYLDVIKGNEGEIRTVFGAVVQQRGVDSGVSSTTEGEKARLVRDLAVRERNIVLMTGATDYISDGERTFAVENGHELLGRITGSGCVLGTAISLMLAVSREDKLLAALTGLLHYEIAAEIAAVREDVRGPGTFVPALIDELYNIQKATVGGDLKWLERAKVRAVEYTLP</sequence>
<keyword evidence="20" id="KW-1185">Reference proteome</keyword>
<dbReference type="UniPathway" id="UPA00060">
    <property type="reaction ID" value="UER00139"/>
</dbReference>
<dbReference type="InterPro" id="IPR000417">
    <property type="entry name" value="Hyethyz_kinase"/>
</dbReference>
<dbReference type="PRINTS" id="PR01099">
    <property type="entry name" value="HYETHTZKNASE"/>
</dbReference>
<dbReference type="InterPro" id="IPR034291">
    <property type="entry name" value="TMP_synthase"/>
</dbReference>
<dbReference type="GO" id="GO:0004789">
    <property type="term" value="F:thiamine-phosphate diphosphorylase activity"/>
    <property type="evidence" value="ECO:0007669"/>
    <property type="project" value="UniProtKB-EC"/>
</dbReference>
<dbReference type="Gene3D" id="3.40.1190.20">
    <property type="match status" value="1"/>
</dbReference>
<dbReference type="Proteomes" id="UP000070700">
    <property type="component" value="Unassembled WGS sequence"/>
</dbReference>
<name>A0A194XH63_MOLSC</name>
<dbReference type="PANTHER" id="PTHR20857">
    <property type="entry name" value="THIAMINE-PHOSPHATE PYROPHOSPHORYLASE"/>
    <property type="match status" value="1"/>
</dbReference>
<comment type="similarity">
    <text evidence="17">In the N-terminal section; belongs to the thiamine-phosphate synthase family.</text>
</comment>
<comment type="similarity">
    <text evidence="16">In the C-terminal section; belongs to the Thz kinase family.</text>
</comment>
<dbReference type="GO" id="GO:0009229">
    <property type="term" value="P:thiamine diphosphate biosynthetic process"/>
    <property type="evidence" value="ECO:0007669"/>
    <property type="project" value="UniProtKB-UniPathway"/>
</dbReference>
<evidence type="ECO:0000256" key="11">
    <source>
        <dbReference type="ARBA" id="ARBA00022842"/>
    </source>
</evidence>
<dbReference type="OrthoDB" id="4994at2759"/>
<comment type="catalytic activity">
    <reaction evidence="15">
        <text>2-[(2R,5Z)-2-carboxy-4-methylthiazol-5(2H)-ylidene]ethyl phosphate + 4-amino-2-methyl-5-(diphosphooxymethyl)pyrimidine + 2 H(+) = thiamine phosphate + CO2 + diphosphate</text>
        <dbReference type="Rhea" id="RHEA:47844"/>
        <dbReference type="ChEBI" id="CHEBI:15378"/>
        <dbReference type="ChEBI" id="CHEBI:16526"/>
        <dbReference type="ChEBI" id="CHEBI:33019"/>
        <dbReference type="ChEBI" id="CHEBI:37575"/>
        <dbReference type="ChEBI" id="CHEBI:57841"/>
        <dbReference type="ChEBI" id="CHEBI:62899"/>
        <dbReference type="EC" id="2.5.1.3"/>
    </reaction>
</comment>
<evidence type="ECO:0000313" key="20">
    <source>
        <dbReference type="Proteomes" id="UP000070700"/>
    </source>
</evidence>
<keyword evidence="9 19" id="KW-0418">Kinase</keyword>
<evidence type="ECO:0000256" key="8">
    <source>
        <dbReference type="ARBA" id="ARBA00022741"/>
    </source>
</evidence>
<dbReference type="HAMAP" id="MF_00228">
    <property type="entry name" value="Thz_kinase"/>
    <property type="match status" value="1"/>
</dbReference>
<evidence type="ECO:0000256" key="13">
    <source>
        <dbReference type="ARBA" id="ARBA00047334"/>
    </source>
</evidence>
<evidence type="ECO:0000256" key="7">
    <source>
        <dbReference type="ARBA" id="ARBA00022723"/>
    </source>
</evidence>
<dbReference type="Gene3D" id="3.20.20.70">
    <property type="entry name" value="Aldolase class I"/>
    <property type="match status" value="1"/>
</dbReference>
<evidence type="ECO:0000256" key="9">
    <source>
        <dbReference type="ARBA" id="ARBA00022777"/>
    </source>
</evidence>
<dbReference type="InParanoid" id="A0A194XH63"/>
<dbReference type="PANTHER" id="PTHR20857:SF23">
    <property type="entry name" value="THIAMINE BIOSYNTHETIC BIFUNCTIONAL ENZYME"/>
    <property type="match status" value="1"/>
</dbReference>
<dbReference type="GO" id="GO:0004417">
    <property type="term" value="F:hydroxyethylthiazole kinase activity"/>
    <property type="evidence" value="ECO:0007669"/>
    <property type="project" value="UniProtKB-EC"/>
</dbReference>
<keyword evidence="10" id="KW-0067">ATP-binding</keyword>
<dbReference type="Pfam" id="PF02581">
    <property type="entry name" value="TMP-TENI"/>
    <property type="match status" value="1"/>
</dbReference>
<dbReference type="EMBL" id="KQ947411">
    <property type="protein sequence ID" value="KUJ19112.1"/>
    <property type="molecule type" value="Genomic_DNA"/>
</dbReference>
<dbReference type="GeneID" id="28820353"/>
<proteinExistence type="inferred from homology"/>
<dbReference type="SUPFAM" id="SSF51391">
    <property type="entry name" value="Thiamin phosphate synthase"/>
    <property type="match status" value="1"/>
</dbReference>
<keyword evidence="11" id="KW-0460">Magnesium</keyword>
<dbReference type="NCBIfam" id="NF006830">
    <property type="entry name" value="PRK09355.1"/>
    <property type="match status" value="1"/>
</dbReference>
<comment type="pathway">
    <text evidence="5">Cofactor biosynthesis; thiamine diphosphate biosynthesis; thiamine phosphate from 4-amino-2-methyl-5-diphosphomethylpyrimidine and 4-methyl-5-(2-phosphoethyl)-thiazole: step 1/1.</text>
</comment>
<dbReference type="GO" id="GO:0000287">
    <property type="term" value="F:magnesium ion binding"/>
    <property type="evidence" value="ECO:0007669"/>
    <property type="project" value="InterPro"/>
</dbReference>
<comment type="catalytic activity">
    <reaction evidence="14">
        <text>2-(2-carboxy-4-methylthiazol-5-yl)ethyl phosphate + 4-amino-2-methyl-5-(diphosphooxymethyl)pyrimidine + 2 H(+) = thiamine phosphate + CO2 + diphosphate</text>
        <dbReference type="Rhea" id="RHEA:47848"/>
        <dbReference type="ChEBI" id="CHEBI:15378"/>
        <dbReference type="ChEBI" id="CHEBI:16526"/>
        <dbReference type="ChEBI" id="CHEBI:33019"/>
        <dbReference type="ChEBI" id="CHEBI:37575"/>
        <dbReference type="ChEBI" id="CHEBI:57841"/>
        <dbReference type="ChEBI" id="CHEBI:62890"/>
        <dbReference type="EC" id="2.5.1.3"/>
    </reaction>
</comment>
<keyword evidence="7" id="KW-0479">Metal-binding</keyword>
<comment type="function">
    <text evidence="3">Condenses 4-methyl-5-(beta-hydroxyethyl)thiazole monophosphate (THZ-P) and 2-methyl-4-amino-5-hydroxymethyl pyrimidine pyrophosphate (HMP-PP) to form thiamine monophosphate (TMP).</text>
</comment>
<evidence type="ECO:0000256" key="10">
    <source>
        <dbReference type="ARBA" id="ARBA00022840"/>
    </source>
</evidence>
<dbReference type="FunFam" id="3.40.1190.20:FF:000042">
    <property type="entry name" value="Probable thiamine biosynthetic bifunctional enzyme"/>
    <property type="match status" value="1"/>
</dbReference>
<comment type="pathway">
    <text evidence="4">Cofactor biosynthesis; thiamine diphosphate biosynthesis; 4-methyl-5-(2-phosphoethyl)-thiazole from 5-(2-hydroxyethyl)-4-methylthiazole: step 1/1.</text>
</comment>
<dbReference type="FunCoup" id="A0A194XH63">
    <property type="interactions" value="141"/>
</dbReference>
<evidence type="ECO:0000313" key="19">
    <source>
        <dbReference type="EMBL" id="KUJ19112.1"/>
    </source>
</evidence>
<evidence type="ECO:0000256" key="4">
    <source>
        <dbReference type="ARBA" id="ARBA00004868"/>
    </source>
</evidence>
<evidence type="ECO:0000256" key="2">
    <source>
        <dbReference type="ARBA" id="ARBA00001946"/>
    </source>
</evidence>
<dbReference type="AlphaFoldDB" id="A0A194XH63"/>
<evidence type="ECO:0000259" key="18">
    <source>
        <dbReference type="Pfam" id="PF02581"/>
    </source>
</evidence>
<comment type="cofactor">
    <cofactor evidence="2">
        <name>Mg(2+)</name>
        <dbReference type="ChEBI" id="CHEBI:18420"/>
    </cofactor>
</comment>
<comment type="catalytic activity">
    <reaction evidence="13">
        <text>4-methyl-5-(2-phosphooxyethyl)-thiazole + 4-amino-2-methyl-5-(diphosphooxymethyl)pyrimidine + H(+) = thiamine phosphate + diphosphate</text>
        <dbReference type="Rhea" id="RHEA:22328"/>
        <dbReference type="ChEBI" id="CHEBI:15378"/>
        <dbReference type="ChEBI" id="CHEBI:33019"/>
        <dbReference type="ChEBI" id="CHEBI:37575"/>
        <dbReference type="ChEBI" id="CHEBI:57841"/>
        <dbReference type="ChEBI" id="CHEBI:58296"/>
        <dbReference type="EC" id="2.5.1.3"/>
    </reaction>
</comment>
<dbReference type="CDD" id="cd01170">
    <property type="entry name" value="THZ_kinase"/>
    <property type="match status" value="1"/>
</dbReference>
<dbReference type="CDD" id="cd00564">
    <property type="entry name" value="TMP_TenI"/>
    <property type="match status" value="1"/>
</dbReference>
<gene>
    <name evidence="19" type="ORF">LY89DRAFT_612588</name>
</gene>
<dbReference type="SUPFAM" id="SSF53613">
    <property type="entry name" value="Ribokinase-like"/>
    <property type="match status" value="1"/>
</dbReference>
<dbReference type="FunFam" id="3.20.20.70:FF:000104">
    <property type="entry name" value="Thiamine biosynthetic bifunctional enzyme"/>
    <property type="match status" value="1"/>
</dbReference>
<dbReference type="InterPro" id="IPR013785">
    <property type="entry name" value="Aldolase_TIM"/>
</dbReference>
<evidence type="ECO:0000256" key="1">
    <source>
        <dbReference type="ARBA" id="ARBA00001771"/>
    </source>
</evidence>
<evidence type="ECO:0000256" key="5">
    <source>
        <dbReference type="ARBA" id="ARBA00005165"/>
    </source>
</evidence>
<dbReference type="NCBIfam" id="TIGR00693">
    <property type="entry name" value="thiE"/>
    <property type="match status" value="1"/>
</dbReference>
<dbReference type="GO" id="GO:0005524">
    <property type="term" value="F:ATP binding"/>
    <property type="evidence" value="ECO:0007669"/>
    <property type="project" value="UniProtKB-KW"/>
</dbReference>
<dbReference type="GO" id="GO:0005737">
    <property type="term" value="C:cytoplasm"/>
    <property type="evidence" value="ECO:0007669"/>
    <property type="project" value="TreeGrafter"/>
</dbReference>
<evidence type="ECO:0000256" key="6">
    <source>
        <dbReference type="ARBA" id="ARBA00022679"/>
    </source>
</evidence>
<evidence type="ECO:0000256" key="15">
    <source>
        <dbReference type="ARBA" id="ARBA00047883"/>
    </source>
</evidence>
<dbReference type="InterPro" id="IPR036206">
    <property type="entry name" value="ThiamineP_synth_sf"/>
</dbReference>
<evidence type="ECO:0000256" key="14">
    <source>
        <dbReference type="ARBA" id="ARBA00047851"/>
    </source>
</evidence>
<dbReference type="GO" id="GO:0009228">
    <property type="term" value="P:thiamine biosynthetic process"/>
    <property type="evidence" value="ECO:0007669"/>
    <property type="project" value="UniProtKB-KW"/>
</dbReference>
<reference evidence="19 20" key="1">
    <citation type="submission" date="2015-10" db="EMBL/GenBank/DDBJ databases">
        <title>Full genome of DAOMC 229536 Phialocephala scopiformis, a fungal endophyte of spruce producing the potent anti-insectan compound rugulosin.</title>
        <authorList>
            <consortium name="DOE Joint Genome Institute"/>
            <person name="Walker A.K."/>
            <person name="Frasz S.L."/>
            <person name="Seifert K.A."/>
            <person name="Miller J.D."/>
            <person name="Mondo S.J."/>
            <person name="Labutti K."/>
            <person name="Lipzen A."/>
            <person name="Dockter R."/>
            <person name="Kennedy M."/>
            <person name="Grigoriev I.V."/>
            <person name="Spatafora J.W."/>
        </authorList>
    </citation>
    <scope>NUCLEOTIDE SEQUENCE [LARGE SCALE GENOMIC DNA]</scope>
    <source>
        <strain evidence="19 20">CBS 120377</strain>
    </source>
</reference>
<accession>A0A194XH63</accession>
<comment type="catalytic activity">
    <reaction evidence="1">
        <text>5-(2-hydroxyethyl)-4-methylthiazole + ATP = 4-methyl-5-(2-phosphooxyethyl)-thiazole + ADP + H(+)</text>
        <dbReference type="Rhea" id="RHEA:24212"/>
        <dbReference type="ChEBI" id="CHEBI:15378"/>
        <dbReference type="ChEBI" id="CHEBI:17957"/>
        <dbReference type="ChEBI" id="CHEBI:30616"/>
        <dbReference type="ChEBI" id="CHEBI:58296"/>
        <dbReference type="ChEBI" id="CHEBI:456216"/>
        <dbReference type="EC" id="2.7.1.50"/>
    </reaction>
</comment>
<dbReference type="Pfam" id="PF02110">
    <property type="entry name" value="HK"/>
    <property type="match status" value="1"/>
</dbReference>
<evidence type="ECO:0000256" key="17">
    <source>
        <dbReference type="ARBA" id="ARBA00061283"/>
    </source>
</evidence>
<organism evidence="19 20">
    <name type="scientific">Mollisia scopiformis</name>
    <name type="common">Conifer needle endophyte fungus</name>
    <name type="synonym">Phialocephala scopiformis</name>
    <dbReference type="NCBI Taxonomy" id="149040"/>
    <lineage>
        <taxon>Eukaryota</taxon>
        <taxon>Fungi</taxon>
        <taxon>Dikarya</taxon>
        <taxon>Ascomycota</taxon>
        <taxon>Pezizomycotina</taxon>
        <taxon>Leotiomycetes</taxon>
        <taxon>Helotiales</taxon>
        <taxon>Mollisiaceae</taxon>
        <taxon>Mollisia</taxon>
    </lineage>
</organism>
<feature type="domain" description="Thiamine phosphate synthase/TenI" evidence="18">
    <location>
        <begin position="10"/>
        <end position="206"/>
    </location>
</feature>
<evidence type="ECO:0000256" key="16">
    <source>
        <dbReference type="ARBA" id="ARBA00061146"/>
    </source>
</evidence>
<dbReference type="STRING" id="149040.A0A194XH63"/>
<keyword evidence="6" id="KW-0808">Transferase</keyword>
<dbReference type="RefSeq" id="XP_018073467.1">
    <property type="nucleotide sequence ID" value="XM_018210627.1"/>
</dbReference>
<keyword evidence="8" id="KW-0547">Nucleotide-binding</keyword>
<protein>
    <submittedName>
        <fullName evidence="19">Hydroxyethylthiazole kinase</fullName>
    </submittedName>
</protein>
<dbReference type="NCBIfam" id="TIGR00694">
    <property type="entry name" value="thiM"/>
    <property type="match status" value="1"/>
</dbReference>
<dbReference type="KEGG" id="psco:LY89DRAFT_612588"/>
<evidence type="ECO:0000256" key="3">
    <source>
        <dbReference type="ARBA" id="ARBA00003814"/>
    </source>
</evidence>
<keyword evidence="12" id="KW-0784">Thiamine biosynthesis</keyword>
<dbReference type="InterPro" id="IPR029056">
    <property type="entry name" value="Ribokinase-like"/>
</dbReference>